<dbReference type="InterPro" id="IPR052073">
    <property type="entry name" value="Amide_Lactam_Regulators"/>
</dbReference>
<reference evidence="8 9" key="1">
    <citation type="journal article" date="2009" name="PLoS Genet.">
        <title>The genome of Nectria haematococca: contribution of supernumerary chromosomes to gene expansion.</title>
        <authorList>
            <person name="Coleman J.J."/>
            <person name="Rounsley S.D."/>
            <person name="Rodriguez-Carres M."/>
            <person name="Kuo A."/>
            <person name="Wasmann C.C."/>
            <person name="Grimwood J."/>
            <person name="Schmutz J."/>
            <person name="Taga M."/>
            <person name="White G.J."/>
            <person name="Zhou S."/>
            <person name="Schwartz D.C."/>
            <person name="Freitag M."/>
            <person name="Ma L.J."/>
            <person name="Danchin E.G."/>
            <person name="Henrissat B."/>
            <person name="Coutinho P.M."/>
            <person name="Nelson D.R."/>
            <person name="Straney D."/>
            <person name="Napoli C.A."/>
            <person name="Barker B.M."/>
            <person name="Gribskov M."/>
            <person name="Rep M."/>
            <person name="Kroken S."/>
            <person name="Molnar I."/>
            <person name="Rensing C."/>
            <person name="Kennell J.C."/>
            <person name="Zamora J."/>
            <person name="Farman M.L."/>
            <person name="Selker E.U."/>
            <person name="Salamov A."/>
            <person name="Shapiro H."/>
            <person name="Pangilinan J."/>
            <person name="Lindquist E."/>
            <person name="Lamers C."/>
            <person name="Grigoriev I.V."/>
            <person name="Geiser D.M."/>
            <person name="Covert S.F."/>
            <person name="Temporini E."/>
            <person name="Vanetten H.D."/>
        </authorList>
    </citation>
    <scope>NUCLEOTIDE SEQUENCE [LARGE SCALE GENOMIC DNA]</scope>
    <source>
        <strain evidence="9">ATCC MYA-4622 / CBS 123669 / FGSC 9596 / NRRL 45880 / 77-13-4</strain>
    </source>
</reference>
<accession>C7ZHA4</accession>
<evidence type="ECO:0000259" key="7">
    <source>
        <dbReference type="SMART" id="SM00906"/>
    </source>
</evidence>
<evidence type="ECO:0000313" key="8">
    <source>
        <dbReference type="EMBL" id="EEU36630.1"/>
    </source>
</evidence>
<keyword evidence="1" id="KW-0862">Zinc</keyword>
<dbReference type="InParanoid" id="C7ZHA4"/>
<gene>
    <name evidence="8" type="ORF">NECHADRAFT_86540</name>
</gene>
<dbReference type="PANTHER" id="PTHR47171:SF3">
    <property type="entry name" value="FARA-RELATED"/>
    <property type="match status" value="1"/>
</dbReference>
<protein>
    <recommendedName>
        <fullName evidence="7">Xylanolytic transcriptional activator regulatory domain-containing protein</fullName>
    </recommendedName>
</protein>
<evidence type="ECO:0000256" key="3">
    <source>
        <dbReference type="ARBA" id="ARBA00023125"/>
    </source>
</evidence>
<feature type="region of interest" description="Disordered" evidence="6">
    <location>
        <begin position="89"/>
        <end position="139"/>
    </location>
</feature>
<dbReference type="GeneID" id="9669671"/>
<feature type="region of interest" description="Disordered" evidence="6">
    <location>
        <begin position="200"/>
        <end position="220"/>
    </location>
</feature>
<proteinExistence type="predicted"/>
<dbReference type="PANTHER" id="PTHR47171">
    <property type="entry name" value="FARA-RELATED"/>
    <property type="match status" value="1"/>
</dbReference>
<dbReference type="InterPro" id="IPR007219">
    <property type="entry name" value="XnlR_reg_dom"/>
</dbReference>
<dbReference type="GO" id="GO:0006351">
    <property type="term" value="P:DNA-templated transcription"/>
    <property type="evidence" value="ECO:0007669"/>
    <property type="project" value="InterPro"/>
</dbReference>
<evidence type="ECO:0000313" key="9">
    <source>
        <dbReference type="Proteomes" id="UP000005206"/>
    </source>
</evidence>
<sequence>MLAINLVQVDPTSFTKKRKPNTFVSAEHTFVIDNQASKGRERPGVVHASSTNRPCVVELPCFGCHLSAYSNLGFFRENVIDHAFEVLPHSGEQSGSGTNPAESPAPDDSPGGSLGGIDTETPYATFRNDQHGTSGSISMSQLDLTGQSLQPAQPSAAADQVISGPSRIPMRIDRFEAYVKDSLGSYAPSFLEQQQHDYAYPHANPASDTQHDSVPTAGPGQDTNWFQNRRAPGPLEVNMSSRSTLNLEQQALMLDSADMEYLKAKGAFDLPPRRLQEDLVEAYFADVHPTAPVINRHEFLCTFHGGGSPSRLLLFAIFTSGSRACRNPALLDSKGSNQSSAQRFYKATKALLDTGYEQSRLVRVQALLLLTWWWDKKDDGGRNMRSCAVDAINTAQSIGMHRWDHYPKDDLVLGRLWKRIWWTCFNRDVAVAVSHGLPCIISLSDFDVYPLTTEDFIEEPEVAEHLHRYPYQPIEVAFSIEVIRVAEALHHIHQEHFVTQHLQKPVTGSIAEREANLASLRDLGQSPLPPGEKGVRIGFPDDYNDHGIQLCRDWLDRVPQALQYDINDIQKHEFWPAFLHILYYTNIMLRFRGKAVARQTQGRAEAERLYCQARGIAAATMVSRILRNPCPHLTKTLPSTISLFNCLIFFLIEGQSPNDEVRRDAQTKYSLCLHVLYEFSQLWVSASLIHRLFETLQANMQLPRSAGSSLFDANHWQAPLPGLRVSSDITESYMRQLLAMDFHYEGSSVAGLSVGQSSSGLGTDFFPPVEAPQYFLEDSSRPSPDLTLPLGASVPSSLDIEQWCVFPSFLHTHPDKDMNPSEVTELTSAG</sequence>
<keyword evidence="2" id="KW-0805">Transcription regulation</keyword>
<dbReference type="HOGENOM" id="CLU_017784_0_0_1"/>
<evidence type="ECO:0000256" key="4">
    <source>
        <dbReference type="ARBA" id="ARBA00023163"/>
    </source>
</evidence>
<dbReference type="SMART" id="SM00906">
    <property type="entry name" value="Fungal_trans"/>
    <property type="match status" value="1"/>
</dbReference>
<dbReference type="EMBL" id="GG698927">
    <property type="protein sequence ID" value="EEU36630.1"/>
    <property type="molecule type" value="Genomic_DNA"/>
</dbReference>
<evidence type="ECO:0000256" key="6">
    <source>
        <dbReference type="SAM" id="MobiDB-lite"/>
    </source>
</evidence>
<organism evidence="8 9">
    <name type="scientific">Fusarium vanettenii (strain ATCC MYA-4622 / CBS 123669 / FGSC 9596 / NRRL 45880 / 77-13-4)</name>
    <name type="common">Fusarium solani subsp. pisi</name>
    <dbReference type="NCBI Taxonomy" id="660122"/>
    <lineage>
        <taxon>Eukaryota</taxon>
        <taxon>Fungi</taxon>
        <taxon>Dikarya</taxon>
        <taxon>Ascomycota</taxon>
        <taxon>Pezizomycotina</taxon>
        <taxon>Sordariomycetes</taxon>
        <taxon>Hypocreomycetidae</taxon>
        <taxon>Hypocreales</taxon>
        <taxon>Nectriaceae</taxon>
        <taxon>Fusarium</taxon>
        <taxon>Fusarium solani species complex</taxon>
        <taxon>Fusarium vanettenii</taxon>
    </lineage>
</organism>
<dbReference type="RefSeq" id="XP_003042343.1">
    <property type="nucleotide sequence ID" value="XM_003042297.1"/>
</dbReference>
<feature type="compositionally biased region" description="Polar residues" evidence="6">
    <location>
        <begin position="91"/>
        <end position="101"/>
    </location>
</feature>
<feature type="domain" description="Xylanolytic transcriptional activator regulatory" evidence="7">
    <location>
        <begin position="384"/>
        <end position="456"/>
    </location>
</feature>
<dbReference type="GO" id="GO:0003677">
    <property type="term" value="F:DNA binding"/>
    <property type="evidence" value="ECO:0007669"/>
    <property type="project" value="UniProtKB-KW"/>
</dbReference>
<dbReference type="GO" id="GO:0008270">
    <property type="term" value="F:zinc ion binding"/>
    <property type="evidence" value="ECO:0007669"/>
    <property type="project" value="InterPro"/>
</dbReference>
<dbReference type="CDD" id="cd12148">
    <property type="entry name" value="fungal_TF_MHR"/>
    <property type="match status" value="1"/>
</dbReference>
<dbReference type="Pfam" id="PF04082">
    <property type="entry name" value="Fungal_trans"/>
    <property type="match status" value="1"/>
</dbReference>
<dbReference type="eggNOG" id="ENOG502QV53">
    <property type="taxonomic scope" value="Eukaryota"/>
</dbReference>
<dbReference type="VEuPathDB" id="FungiDB:NECHADRAFT_86540"/>
<keyword evidence="9" id="KW-1185">Reference proteome</keyword>
<keyword evidence="4" id="KW-0804">Transcription</keyword>
<name>C7ZHA4_FUSV7</name>
<evidence type="ECO:0000256" key="2">
    <source>
        <dbReference type="ARBA" id="ARBA00023015"/>
    </source>
</evidence>
<dbReference type="STRING" id="660122.C7ZHA4"/>
<evidence type="ECO:0000256" key="1">
    <source>
        <dbReference type="ARBA" id="ARBA00022833"/>
    </source>
</evidence>
<dbReference type="Proteomes" id="UP000005206">
    <property type="component" value="Chromosome 11"/>
</dbReference>
<dbReference type="OrthoDB" id="5121955at2759"/>
<keyword evidence="3" id="KW-0238">DNA-binding</keyword>
<evidence type="ECO:0000256" key="5">
    <source>
        <dbReference type="ARBA" id="ARBA00023242"/>
    </source>
</evidence>
<keyword evidence="5" id="KW-0539">Nucleus</keyword>
<dbReference type="AlphaFoldDB" id="C7ZHA4"/>
<dbReference type="KEGG" id="nhe:NECHADRAFT_86540"/>
<dbReference type="OMA" id="PCIIAIS"/>